<name>A0A0N5B8P2_STREA</name>
<dbReference type="Proteomes" id="UP000046392">
    <property type="component" value="Unplaced"/>
</dbReference>
<feature type="compositionally biased region" description="Polar residues" evidence="1">
    <location>
        <begin position="332"/>
        <end position="346"/>
    </location>
</feature>
<reference evidence="3" key="1">
    <citation type="submission" date="2017-02" db="UniProtKB">
        <authorList>
            <consortium name="WormBaseParasite"/>
        </authorList>
    </citation>
    <scope>IDENTIFICATION</scope>
</reference>
<sequence length="1019" mass="112013">MKEENRMSTIVADNIDKVDDSVFKTPFLPSKKGNCKKSENRNNIGHLDEIPQGEQKSNIKKEIKESEKNDLVLDPFYNHKCPHTDSFIKKTWPDLSGSTVGDCEDLVIEVIIDDFSLLLFRNDDEYNEFMKAENNRQAKLEAERKQKEIEAEAKRRKEKKKALRRKLKLEKKMKRRKFEIESGVQSIPLTSEEKAERKRLKREMKEKRREERRSLRNQNKISGADAGNKKKCRGSSLSPVPLNSDVPSTSNCTNLDSKHMQSPRTNDGYSLLASNNNMKRPSSISVDSGIISGSPNSKLPKLEVDELKSSMLGIAVKTAEAVNVNKIPATPPSANTANGHSRTPTASMDIKNSLPNSNSIQNNVSVSTPQTQSNSSKQGLLTSGIQPTQCHPNNMMFMEILKTNPGLAAMLPNNTGLQVNIQNPALSSNQSQQLLHLQQIIHQQNTFANSVVQRGISSNNNPSNLIQQQMQMASSQLMPNMPVHNNLGTPLINGFAGQINAPVVSTPTRPAPPHGSQVINKTPCNFSDTHLKICMEISNAKCTTSNTSNGVQNSSNISSNSTNTIPTTVSNVSTSTNENKKTTCTLQASNPMPGITTGIVPSSSNTLSTPGKAVNNVIPTNPSTPSNLTPQQAAMIQAMNAQLQQVNNAKLVVGNQRPQSVMPNGGLFFNTSSGTNVPNNGVNHQALFSANMSNSNEAAFQQLMMQAALQTNGNITQIQQQNPLLAAQITAMQQQQQQNQAANIIIQNVVNAQNSAAANLLTVNTNQTPSSLNTSGDPSKSLLNSVNSKNVFIAQANEQKQKLLNICTNEILKCAQQIQHYQNLINTLQIPAEKEAAKAELMKYVAMHTELNNNLINIKNQLNTPLQQENLITTQQQLQAAAMAVNTNNRSQLSNNISIPNTMINNIPVDSLYEIQRQAVAQQHLLRQYQSLAGIQQFQQQQNQLNAAAVVQNASMLHNQYAQSQILQMQQLLAAQHPMFKQSNNSNSGNHNLDQLHRQRSSTVTGEIPNQNQNGVCHQ</sequence>
<feature type="region of interest" description="Disordered" evidence="1">
    <location>
        <begin position="980"/>
        <end position="1019"/>
    </location>
</feature>
<feature type="compositionally biased region" description="Basic and acidic residues" evidence="1">
    <location>
        <begin position="203"/>
        <end position="214"/>
    </location>
</feature>
<dbReference type="AlphaFoldDB" id="A0A0N5B8P2"/>
<organism evidence="2 3">
    <name type="scientific">Strongyloides papillosus</name>
    <name type="common">Intestinal threadworm</name>
    <dbReference type="NCBI Taxonomy" id="174720"/>
    <lineage>
        <taxon>Eukaryota</taxon>
        <taxon>Metazoa</taxon>
        <taxon>Ecdysozoa</taxon>
        <taxon>Nematoda</taxon>
        <taxon>Chromadorea</taxon>
        <taxon>Rhabditida</taxon>
        <taxon>Tylenchina</taxon>
        <taxon>Panagrolaimomorpha</taxon>
        <taxon>Strongyloidoidea</taxon>
        <taxon>Strongyloididae</taxon>
        <taxon>Strongyloides</taxon>
    </lineage>
</organism>
<evidence type="ECO:0000256" key="1">
    <source>
        <dbReference type="SAM" id="MobiDB-lite"/>
    </source>
</evidence>
<feature type="region of interest" description="Disordered" evidence="1">
    <location>
        <begin position="544"/>
        <end position="579"/>
    </location>
</feature>
<evidence type="ECO:0000313" key="3">
    <source>
        <dbReference type="WBParaSite" id="SPAL_0000241500.1"/>
    </source>
</evidence>
<dbReference type="WBParaSite" id="SPAL_0000241500.1">
    <property type="protein sequence ID" value="SPAL_0000241500.1"/>
    <property type="gene ID" value="SPAL_0000241500"/>
</dbReference>
<feature type="compositionally biased region" description="Polar residues" evidence="1">
    <location>
        <begin position="245"/>
        <end position="265"/>
    </location>
</feature>
<feature type="region of interest" description="Disordered" evidence="1">
    <location>
        <begin position="192"/>
        <end position="265"/>
    </location>
</feature>
<feature type="compositionally biased region" description="Polar residues" evidence="1">
    <location>
        <begin position="368"/>
        <end position="386"/>
    </location>
</feature>
<proteinExistence type="predicted"/>
<feature type="compositionally biased region" description="Polar residues" evidence="1">
    <location>
        <begin position="1001"/>
        <end position="1019"/>
    </location>
</feature>
<accession>A0A0N5B8P2</accession>
<feature type="compositionally biased region" description="Polar residues" evidence="1">
    <location>
        <begin position="981"/>
        <end position="993"/>
    </location>
</feature>
<keyword evidence="2" id="KW-1185">Reference proteome</keyword>
<evidence type="ECO:0000313" key="2">
    <source>
        <dbReference type="Proteomes" id="UP000046392"/>
    </source>
</evidence>
<protein>
    <submittedName>
        <fullName evidence="3">Uncharacterized protein</fullName>
    </submittedName>
</protein>
<feature type="region of interest" description="Disordered" evidence="1">
    <location>
        <begin position="327"/>
        <end position="386"/>
    </location>
</feature>
<feature type="compositionally biased region" description="Low complexity" evidence="1">
    <location>
        <begin position="356"/>
        <end position="367"/>
    </location>
</feature>
<feature type="region of interest" description="Disordered" evidence="1">
    <location>
        <begin position="33"/>
        <end position="56"/>
    </location>
</feature>
<feature type="compositionally biased region" description="Low complexity" evidence="1">
    <location>
        <begin position="553"/>
        <end position="577"/>
    </location>
</feature>